<dbReference type="GO" id="GO:0022857">
    <property type="term" value="F:transmembrane transporter activity"/>
    <property type="evidence" value="ECO:0007669"/>
    <property type="project" value="InterPro"/>
</dbReference>
<accession>A0AAJ0HKE5</accession>
<evidence type="ECO:0000256" key="2">
    <source>
        <dbReference type="ARBA" id="ARBA00022448"/>
    </source>
</evidence>
<feature type="transmembrane region" description="Helical" evidence="7">
    <location>
        <begin position="151"/>
        <end position="172"/>
    </location>
</feature>
<feature type="transmembrane region" description="Helical" evidence="7">
    <location>
        <begin position="325"/>
        <end position="347"/>
    </location>
</feature>
<feature type="transmembrane region" description="Helical" evidence="7">
    <location>
        <begin position="184"/>
        <end position="205"/>
    </location>
</feature>
<feature type="compositionally biased region" description="Polar residues" evidence="6">
    <location>
        <begin position="20"/>
        <end position="43"/>
    </location>
</feature>
<dbReference type="InterPro" id="IPR036259">
    <property type="entry name" value="MFS_trans_sf"/>
</dbReference>
<evidence type="ECO:0000256" key="4">
    <source>
        <dbReference type="ARBA" id="ARBA00022989"/>
    </source>
</evidence>
<feature type="transmembrane region" description="Helical" evidence="7">
    <location>
        <begin position="285"/>
        <end position="304"/>
    </location>
</feature>
<feature type="transmembrane region" description="Helical" evidence="7">
    <location>
        <begin position="523"/>
        <end position="543"/>
    </location>
</feature>
<comment type="caution">
    <text evidence="9">The sequence shown here is derived from an EMBL/GenBank/DDBJ whole genome shotgun (WGS) entry which is preliminary data.</text>
</comment>
<feature type="transmembrane region" description="Helical" evidence="7">
    <location>
        <begin position="211"/>
        <end position="234"/>
    </location>
</feature>
<evidence type="ECO:0000256" key="1">
    <source>
        <dbReference type="ARBA" id="ARBA00004141"/>
    </source>
</evidence>
<protein>
    <submittedName>
        <fullName evidence="9">Major facilitator superfamily domain-containing protein</fullName>
    </submittedName>
</protein>
<dbReference type="GO" id="GO:0005886">
    <property type="term" value="C:plasma membrane"/>
    <property type="evidence" value="ECO:0007669"/>
    <property type="project" value="TreeGrafter"/>
</dbReference>
<dbReference type="PANTHER" id="PTHR23501">
    <property type="entry name" value="MAJOR FACILITATOR SUPERFAMILY"/>
    <property type="match status" value="1"/>
</dbReference>
<reference evidence="9" key="2">
    <citation type="submission" date="2023-06" db="EMBL/GenBank/DDBJ databases">
        <authorList>
            <consortium name="Lawrence Berkeley National Laboratory"/>
            <person name="Haridas S."/>
            <person name="Hensen N."/>
            <person name="Bonometti L."/>
            <person name="Westerberg I."/>
            <person name="Brannstrom I.O."/>
            <person name="Guillou S."/>
            <person name="Cros-Aarteil S."/>
            <person name="Calhoun S."/>
            <person name="Kuo A."/>
            <person name="Mondo S."/>
            <person name="Pangilinan J."/>
            <person name="Riley R."/>
            <person name="Labutti K."/>
            <person name="Andreopoulos B."/>
            <person name="Lipzen A."/>
            <person name="Chen C."/>
            <person name="Yanf M."/>
            <person name="Daum C."/>
            <person name="Ng V."/>
            <person name="Clum A."/>
            <person name="Steindorff A."/>
            <person name="Ohm R."/>
            <person name="Martin F."/>
            <person name="Silar P."/>
            <person name="Natvig D."/>
            <person name="Lalanne C."/>
            <person name="Gautier V."/>
            <person name="Ament-Velasquez S.L."/>
            <person name="Kruys A."/>
            <person name="Hutchinson M.I."/>
            <person name="Powell A.J."/>
            <person name="Barry K."/>
            <person name="Miller A.N."/>
            <person name="Grigoriev I.V."/>
            <person name="Debuchy R."/>
            <person name="Gladieux P."/>
            <person name="Thoren M.H."/>
            <person name="Johannesson H."/>
        </authorList>
    </citation>
    <scope>NUCLEOTIDE SEQUENCE</scope>
    <source>
        <strain evidence="9">CBS 955.72</strain>
    </source>
</reference>
<comment type="subcellular location">
    <subcellularLocation>
        <location evidence="1">Membrane</location>
        <topology evidence="1">Multi-pass membrane protein</topology>
    </subcellularLocation>
</comment>
<evidence type="ECO:0000313" key="10">
    <source>
        <dbReference type="Proteomes" id="UP001275084"/>
    </source>
</evidence>
<dbReference type="PANTHER" id="PTHR23501:SF201">
    <property type="entry name" value="MFS AFLATOXIN EFFLUX PUMP"/>
    <property type="match status" value="1"/>
</dbReference>
<feature type="region of interest" description="Disordered" evidence="6">
    <location>
        <begin position="1"/>
        <end position="49"/>
    </location>
</feature>
<dbReference type="FunFam" id="1.20.1720.10:FF:000012">
    <property type="entry name" value="MFS toxin efflux pump (AflT)"/>
    <property type="match status" value="1"/>
</dbReference>
<dbReference type="CDD" id="cd17502">
    <property type="entry name" value="MFS_Azr1_MDR_like"/>
    <property type="match status" value="1"/>
</dbReference>
<dbReference type="Pfam" id="PF07690">
    <property type="entry name" value="MFS_1"/>
    <property type="match status" value="1"/>
</dbReference>
<dbReference type="PROSITE" id="PS50850">
    <property type="entry name" value="MFS"/>
    <property type="match status" value="1"/>
</dbReference>
<dbReference type="EMBL" id="JAUIQD010000004">
    <property type="protein sequence ID" value="KAK3353997.1"/>
    <property type="molecule type" value="Genomic_DNA"/>
</dbReference>
<feature type="transmembrane region" description="Helical" evidence="7">
    <location>
        <begin position="449"/>
        <end position="473"/>
    </location>
</feature>
<dbReference type="AlphaFoldDB" id="A0AAJ0HKE5"/>
<dbReference type="InterPro" id="IPR020846">
    <property type="entry name" value="MFS_dom"/>
</dbReference>
<evidence type="ECO:0000259" key="8">
    <source>
        <dbReference type="PROSITE" id="PS50850"/>
    </source>
</evidence>
<feature type="domain" description="Major facilitator superfamily (MFS) profile" evidence="8">
    <location>
        <begin position="61"/>
        <end position="546"/>
    </location>
</feature>
<keyword evidence="5 7" id="KW-0472">Membrane</keyword>
<dbReference type="InterPro" id="IPR011701">
    <property type="entry name" value="MFS"/>
</dbReference>
<keyword evidence="3 7" id="KW-0812">Transmembrane</keyword>
<evidence type="ECO:0000313" key="9">
    <source>
        <dbReference type="EMBL" id="KAK3353997.1"/>
    </source>
</evidence>
<feature type="transmembrane region" description="Helical" evidence="7">
    <location>
        <begin position="63"/>
        <end position="84"/>
    </location>
</feature>
<feature type="transmembrane region" description="Helical" evidence="7">
    <location>
        <begin position="387"/>
        <end position="410"/>
    </location>
</feature>
<feature type="transmembrane region" description="Helical" evidence="7">
    <location>
        <begin position="416"/>
        <end position="437"/>
    </location>
</feature>
<reference evidence="9" key="1">
    <citation type="journal article" date="2023" name="Mol. Phylogenet. Evol.">
        <title>Genome-scale phylogeny and comparative genomics of the fungal order Sordariales.</title>
        <authorList>
            <person name="Hensen N."/>
            <person name="Bonometti L."/>
            <person name="Westerberg I."/>
            <person name="Brannstrom I.O."/>
            <person name="Guillou S."/>
            <person name="Cros-Aarteil S."/>
            <person name="Calhoun S."/>
            <person name="Haridas S."/>
            <person name="Kuo A."/>
            <person name="Mondo S."/>
            <person name="Pangilinan J."/>
            <person name="Riley R."/>
            <person name="LaButti K."/>
            <person name="Andreopoulos B."/>
            <person name="Lipzen A."/>
            <person name="Chen C."/>
            <person name="Yan M."/>
            <person name="Daum C."/>
            <person name="Ng V."/>
            <person name="Clum A."/>
            <person name="Steindorff A."/>
            <person name="Ohm R.A."/>
            <person name="Martin F."/>
            <person name="Silar P."/>
            <person name="Natvig D.O."/>
            <person name="Lalanne C."/>
            <person name="Gautier V."/>
            <person name="Ament-Velasquez S.L."/>
            <person name="Kruys A."/>
            <person name="Hutchinson M.I."/>
            <person name="Powell A.J."/>
            <person name="Barry K."/>
            <person name="Miller A.N."/>
            <person name="Grigoriev I.V."/>
            <person name="Debuchy R."/>
            <person name="Gladieux P."/>
            <person name="Hiltunen Thoren M."/>
            <person name="Johannesson H."/>
        </authorList>
    </citation>
    <scope>NUCLEOTIDE SEQUENCE</scope>
    <source>
        <strain evidence="9">CBS 955.72</strain>
    </source>
</reference>
<dbReference type="SUPFAM" id="SSF103473">
    <property type="entry name" value="MFS general substrate transporter"/>
    <property type="match status" value="1"/>
</dbReference>
<feature type="transmembrane region" description="Helical" evidence="7">
    <location>
        <begin position="359"/>
        <end position="380"/>
    </location>
</feature>
<sequence length="569" mass="59742">MGLSTNDNDGRGSPTGKVEQFSTSTPPRVSETTNPTEKNAETNGDTEDESGYLTGAKLAMVMAALYSATFIVALDRTIIATAVPRITTDFHSLNDISWYASAYLITSCATQLLWGRIYTFYSTKTLFLAAIVVFEVGSALCGAAPTSTAFIIGRAIAGLGSAGIFSGSTVILTQILPLQKRPIYIGLMGSMFGIASIVGPLLGGAFTDHATWRWCFYINLPIGALVLASLIPFLHIRTTPSPLTPRQKLTRLDPLGTTLFLPAIISLLLALQWGGTTHPWRSPTIIALLVLSPTLLLAFVALQLRLRDDATTPPRILAQRSVACGALFAFFTGGALVSMLYCLPVWFQAIKGTSAVQSGIDTIPMVLALVVGAILSGGIITRTGHYLPFMFVSVVLMAVGTGLTTTLGVGSGSGEWIGWQVLFGLGLGAGMQVPTLAAQNVLGKGDVAVGISVMFFANSLGGAVFVCVGQALFVNALAEGLAGVEGVDGKAVLQAGATGLAAVVRPESLAEVLEVYNVSLRKAFVVAVAVSCLMVLPALGMEWRTIKKEEDRKGDSEKGESEKRDVGAA</sequence>
<evidence type="ECO:0000256" key="3">
    <source>
        <dbReference type="ARBA" id="ARBA00022692"/>
    </source>
</evidence>
<feature type="region of interest" description="Disordered" evidence="6">
    <location>
        <begin position="548"/>
        <end position="569"/>
    </location>
</feature>
<organism evidence="9 10">
    <name type="scientific">Lasiosphaeria hispida</name>
    <dbReference type="NCBI Taxonomy" id="260671"/>
    <lineage>
        <taxon>Eukaryota</taxon>
        <taxon>Fungi</taxon>
        <taxon>Dikarya</taxon>
        <taxon>Ascomycota</taxon>
        <taxon>Pezizomycotina</taxon>
        <taxon>Sordariomycetes</taxon>
        <taxon>Sordariomycetidae</taxon>
        <taxon>Sordariales</taxon>
        <taxon>Lasiosphaeriaceae</taxon>
        <taxon>Lasiosphaeria</taxon>
    </lineage>
</organism>
<proteinExistence type="predicted"/>
<evidence type="ECO:0000256" key="5">
    <source>
        <dbReference type="ARBA" id="ARBA00023136"/>
    </source>
</evidence>
<dbReference type="Gene3D" id="1.20.1250.20">
    <property type="entry name" value="MFS general substrate transporter like domains"/>
    <property type="match status" value="2"/>
</dbReference>
<gene>
    <name evidence="9" type="ORF">B0T25DRAFT_455282</name>
</gene>
<feature type="transmembrane region" description="Helical" evidence="7">
    <location>
        <begin position="255"/>
        <end position="273"/>
    </location>
</feature>
<keyword evidence="2" id="KW-0813">Transport</keyword>
<name>A0AAJ0HKE5_9PEZI</name>
<dbReference type="Proteomes" id="UP001275084">
    <property type="component" value="Unassembled WGS sequence"/>
</dbReference>
<evidence type="ECO:0000256" key="7">
    <source>
        <dbReference type="SAM" id="Phobius"/>
    </source>
</evidence>
<keyword evidence="10" id="KW-1185">Reference proteome</keyword>
<dbReference type="FunFam" id="1.20.1250.20:FF:000196">
    <property type="entry name" value="MFS toxin efflux pump (AflT)"/>
    <property type="match status" value="1"/>
</dbReference>
<evidence type="ECO:0000256" key="6">
    <source>
        <dbReference type="SAM" id="MobiDB-lite"/>
    </source>
</evidence>
<keyword evidence="4 7" id="KW-1133">Transmembrane helix</keyword>